<dbReference type="SUPFAM" id="SSF56801">
    <property type="entry name" value="Acetyl-CoA synthetase-like"/>
    <property type="match status" value="1"/>
</dbReference>
<evidence type="ECO:0000259" key="1">
    <source>
        <dbReference type="Pfam" id="PF00501"/>
    </source>
</evidence>
<dbReference type="InterPro" id="IPR010071">
    <property type="entry name" value="AA_adenyl_dom"/>
</dbReference>
<gene>
    <name evidence="3" type="ORF">NON19_07370</name>
</gene>
<organism evidence="3 4">
    <name type="scientific">Streptantibioticus rubrisoli</name>
    <dbReference type="NCBI Taxonomy" id="1387313"/>
    <lineage>
        <taxon>Bacteria</taxon>
        <taxon>Bacillati</taxon>
        <taxon>Actinomycetota</taxon>
        <taxon>Actinomycetes</taxon>
        <taxon>Kitasatosporales</taxon>
        <taxon>Streptomycetaceae</taxon>
        <taxon>Streptantibioticus</taxon>
    </lineage>
</organism>
<dbReference type="Proteomes" id="UP001206206">
    <property type="component" value="Unassembled WGS sequence"/>
</dbReference>
<dbReference type="Gene3D" id="3.30.300.30">
    <property type="match status" value="1"/>
</dbReference>
<proteinExistence type="predicted"/>
<protein>
    <submittedName>
        <fullName evidence="3">Amino acid adenylation domain-containing protein</fullName>
    </submittedName>
</protein>
<dbReference type="InterPro" id="IPR042099">
    <property type="entry name" value="ANL_N_sf"/>
</dbReference>
<evidence type="ECO:0000259" key="2">
    <source>
        <dbReference type="Pfam" id="PF13193"/>
    </source>
</evidence>
<feature type="domain" description="AMP-dependent synthetase/ligase" evidence="1">
    <location>
        <begin position="3"/>
        <end position="336"/>
    </location>
</feature>
<evidence type="ECO:0000313" key="4">
    <source>
        <dbReference type="Proteomes" id="UP001206206"/>
    </source>
</evidence>
<dbReference type="PANTHER" id="PTHR45527">
    <property type="entry name" value="NONRIBOSOMAL PEPTIDE SYNTHETASE"/>
    <property type="match status" value="1"/>
</dbReference>
<dbReference type="Pfam" id="PF13193">
    <property type="entry name" value="AMP-binding_C"/>
    <property type="match status" value="1"/>
</dbReference>
<dbReference type="InterPro" id="IPR020845">
    <property type="entry name" value="AMP-binding_CS"/>
</dbReference>
<dbReference type="InterPro" id="IPR000873">
    <property type="entry name" value="AMP-dep_synth/lig_dom"/>
</dbReference>
<accession>A0ABT1PBN4</accession>
<dbReference type="EMBL" id="JANFNH010000004">
    <property type="protein sequence ID" value="MCQ4041853.1"/>
    <property type="molecule type" value="Genomic_DNA"/>
</dbReference>
<dbReference type="InterPro" id="IPR025110">
    <property type="entry name" value="AMP-bd_C"/>
</dbReference>
<keyword evidence="4" id="KW-1185">Reference proteome</keyword>
<name>A0ABT1PBN4_9ACTN</name>
<dbReference type="InterPro" id="IPR045851">
    <property type="entry name" value="AMP-bd_C_sf"/>
</dbReference>
<dbReference type="PROSITE" id="PS00455">
    <property type="entry name" value="AMP_BINDING"/>
    <property type="match status" value="1"/>
</dbReference>
<sequence length="484" mass="52336">MTDRGEDITYAALLDHSDRIGEQLSAAGVKPGDRVGICLEKGWRVIASIVAVLSRGCTYVPLDPEYPAARLEFMVSDSGVNTVIGGQDVAGLPETVHRVLPDDCPPQRHHGSRATLAAKTAAYIIYTSGSTGTPKGVCVAESSVLELFRSVQEHMEIGSDDVWAWSHSYSFDFSVWEIWGALLFGGRVVVVPKDATRRPAELLETVAAQRVTILSQVPSSFKYLVKAYPRSRVDLSLRYVVFGGEALDHASVRDWFRLSDGRERLVNMYGITETTVHVTFHEVTPDDVAADSGGTRIGAPLRHLAIALLDPDGQPVPRGEVGEIHVSGSSLALGYHNRPDLTAERFPIRTVGGVAQRWYRSGDLGRQLPDGGFEYLGRVDRQVNLRGFRIELGEVEAAVRGQADVVDAVACVEAVGRGEHLLVVFVVLSDGSTGGAASEVSARLRDACALVLPAHMVPNRFTVVPEIPLTPSGKLDRGRLANAM</sequence>
<dbReference type="Pfam" id="PF00501">
    <property type="entry name" value="AMP-binding"/>
    <property type="match status" value="1"/>
</dbReference>
<comment type="caution">
    <text evidence="3">The sequence shown here is derived from an EMBL/GenBank/DDBJ whole genome shotgun (WGS) entry which is preliminary data.</text>
</comment>
<evidence type="ECO:0000313" key="3">
    <source>
        <dbReference type="EMBL" id="MCQ4041853.1"/>
    </source>
</evidence>
<dbReference type="PANTHER" id="PTHR45527:SF1">
    <property type="entry name" value="FATTY ACID SYNTHASE"/>
    <property type="match status" value="1"/>
</dbReference>
<dbReference type="NCBIfam" id="TIGR01733">
    <property type="entry name" value="AA-adenyl-dom"/>
    <property type="match status" value="1"/>
</dbReference>
<reference evidence="3 4" key="1">
    <citation type="submission" date="2022-06" db="EMBL/GenBank/DDBJ databases">
        <title>Draft genome sequence of type strain Streptomyces rubrisoli DSM 42083.</title>
        <authorList>
            <person name="Duangmal K."/>
            <person name="Klaysubun C."/>
        </authorList>
    </citation>
    <scope>NUCLEOTIDE SEQUENCE [LARGE SCALE GENOMIC DNA]</scope>
    <source>
        <strain evidence="3 4">DSM 42083</strain>
    </source>
</reference>
<feature type="domain" description="AMP-binding enzyme C-terminal" evidence="2">
    <location>
        <begin position="394"/>
        <end position="474"/>
    </location>
</feature>
<dbReference type="Gene3D" id="3.40.50.12780">
    <property type="entry name" value="N-terminal domain of ligase-like"/>
    <property type="match status" value="1"/>
</dbReference>